<evidence type="ECO:0000313" key="3">
    <source>
        <dbReference type="Proteomes" id="UP000799302"/>
    </source>
</evidence>
<feature type="region of interest" description="Disordered" evidence="1">
    <location>
        <begin position="290"/>
        <end position="319"/>
    </location>
</feature>
<evidence type="ECO:0000256" key="1">
    <source>
        <dbReference type="SAM" id="MobiDB-lite"/>
    </source>
</evidence>
<dbReference type="Proteomes" id="UP000799302">
    <property type="component" value="Unassembled WGS sequence"/>
</dbReference>
<dbReference type="EMBL" id="MU004236">
    <property type="protein sequence ID" value="KAF2668143.1"/>
    <property type="molecule type" value="Genomic_DNA"/>
</dbReference>
<keyword evidence="3" id="KW-1185">Reference proteome</keyword>
<feature type="compositionally biased region" description="Low complexity" evidence="1">
    <location>
        <begin position="601"/>
        <end position="639"/>
    </location>
</feature>
<reference evidence="2" key="1">
    <citation type="journal article" date="2020" name="Stud. Mycol.">
        <title>101 Dothideomycetes genomes: a test case for predicting lifestyles and emergence of pathogens.</title>
        <authorList>
            <person name="Haridas S."/>
            <person name="Albert R."/>
            <person name="Binder M."/>
            <person name="Bloem J."/>
            <person name="Labutti K."/>
            <person name="Salamov A."/>
            <person name="Andreopoulos B."/>
            <person name="Baker S."/>
            <person name="Barry K."/>
            <person name="Bills G."/>
            <person name="Bluhm B."/>
            <person name="Cannon C."/>
            <person name="Castanera R."/>
            <person name="Culley D."/>
            <person name="Daum C."/>
            <person name="Ezra D."/>
            <person name="Gonzalez J."/>
            <person name="Henrissat B."/>
            <person name="Kuo A."/>
            <person name="Liang C."/>
            <person name="Lipzen A."/>
            <person name="Lutzoni F."/>
            <person name="Magnuson J."/>
            <person name="Mondo S."/>
            <person name="Nolan M."/>
            <person name="Ohm R."/>
            <person name="Pangilinan J."/>
            <person name="Park H.-J."/>
            <person name="Ramirez L."/>
            <person name="Alfaro M."/>
            <person name="Sun H."/>
            <person name="Tritt A."/>
            <person name="Yoshinaga Y."/>
            <person name="Zwiers L.-H."/>
            <person name="Turgeon B."/>
            <person name="Goodwin S."/>
            <person name="Spatafora J."/>
            <person name="Crous P."/>
            <person name="Grigoriev I."/>
        </authorList>
    </citation>
    <scope>NUCLEOTIDE SEQUENCE</scope>
    <source>
        <strain evidence="2">CBS 115976</strain>
    </source>
</reference>
<feature type="compositionally biased region" description="Basic and acidic residues" evidence="1">
    <location>
        <begin position="187"/>
        <end position="197"/>
    </location>
</feature>
<feature type="compositionally biased region" description="Polar residues" evidence="1">
    <location>
        <begin position="832"/>
        <end position="849"/>
    </location>
</feature>
<dbReference type="AlphaFoldDB" id="A0A6A6UA03"/>
<feature type="compositionally biased region" description="Polar residues" evidence="1">
    <location>
        <begin position="589"/>
        <end position="600"/>
    </location>
</feature>
<accession>A0A6A6UA03</accession>
<feature type="compositionally biased region" description="Polar residues" evidence="1">
    <location>
        <begin position="796"/>
        <end position="809"/>
    </location>
</feature>
<protein>
    <submittedName>
        <fullName evidence="2">Uncharacterized protein</fullName>
    </submittedName>
</protein>
<feature type="compositionally biased region" description="Acidic residues" evidence="1">
    <location>
        <begin position="523"/>
        <end position="532"/>
    </location>
</feature>
<name>A0A6A6UA03_9PEZI</name>
<feature type="region of interest" description="Disordered" evidence="1">
    <location>
        <begin position="517"/>
        <end position="697"/>
    </location>
</feature>
<proteinExistence type="predicted"/>
<feature type="compositionally biased region" description="Low complexity" evidence="1">
    <location>
        <begin position="427"/>
        <end position="439"/>
    </location>
</feature>
<feature type="region of interest" description="Disordered" evidence="1">
    <location>
        <begin position="795"/>
        <end position="854"/>
    </location>
</feature>
<feature type="compositionally biased region" description="Basic and acidic residues" evidence="1">
    <location>
        <begin position="452"/>
        <end position="469"/>
    </location>
</feature>
<feature type="region of interest" description="Disordered" evidence="1">
    <location>
        <begin position="424"/>
        <end position="496"/>
    </location>
</feature>
<organism evidence="2 3">
    <name type="scientific">Microthyrium microscopicum</name>
    <dbReference type="NCBI Taxonomy" id="703497"/>
    <lineage>
        <taxon>Eukaryota</taxon>
        <taxon>Fungi</taxon>
        <taxon>Dikarya</taxon>
        <taxon>Ascomycota</taxon>
        <taxon>Pezizomycotina</taxon>
        <taxon>Dothideomycetes</taxon>
        <taxon>Dothideomycetes incertae sedis</taxon>
        <taxon>Microthyriales</taxon>
        <taxon>Microthyriaceae</taxon>
        <taxon>Microthyrium</taxon>
    </lineage>
</organism>
<gene>
    <name evidence="2" type="ORF">BT63DRAFT_269047</name>
</gene>
<feature type="region of interest" description="Disordered" evidence="1">
    <location>
        <begin position="170"/>
        <end position="215"/>
    </location>
</feature>
<evidence type="ECO:0000313" key="2">
    <source>
        <dbReference type="EMBL" id="KAF2668143.1"/>
    </source>
</evidence>
<sequence>MPKIPPQSEPVDAKELYKRLEVVYRQQETRLRRRTLVHELLPIDSNLSVETSLSAPLSSSLNPPGDYSYGDYSYDIATDLGADFGNTAPLPPTALPTRPTSFLPPANEPLPQSLQLLNRLSTFGEPRNNRHTLQANHAASNNRHTLQPNYPLADLFSSKLSNELQDVGQAARLGAKSNSRPSTSWNAEKHSRQIHKEEEDDATELNISGHPQRPKSLYNMQALNSHPVKFTDGTGIIKHESLREVQSVPQPVQIVNHEHTMPRIAPVSSIKDDFHAFNLEPPAVARDGYTTTGSGLSSATTIAQGHSASSSKSNRKSWNPKSFISRMKERRSGPDQPIPVPILREQFSASIPNLHEIVVEPETLARPDMPNFGHSAPVVPQWERPIPRPQTTAFAPFKFEDYRFSGVSDFGSLRDSDPNGHFRLSDLDSGLGLSDTGSSAGAEEMPTLMPGAEKRPDWNKIDTSRKRDSTMLLQSRAPGESGSPTKKAYRESALRQEVASQDEFAFDSSLDDSFHSFDHSFDLQDEPPEDEGVFVSFPQEPLTPEPDYGAHEPTHHVRTISASAPITPPPVPEKTTKANKRKTLDPRQLFSSTRTSSVKQSDPSTPPSRSRSNRYTMSHSSSHAVSSPRDTRPSSRSQPIVIAPHTEEPMPDTNSYLYDPTNQSHSISQRSHRSQNSSKMHSTRASMHSPLPPADLNIPPPPPVPAKELAKMTPASIAFLREQEKLLMRRSTMQHSNSYMQEKFRAFDDQGEIGVAFSPATPFTGVDSASSNTHTPRISSSLGYSQYGSYQSYQSPAEQQTSFSQSMNTRFALASSPPPESAAQSVRGIVTSPHTRQGSVNYHGMSSTRKALGRHMPQATTSMMELDKSTGKIAPPKQKKKRWWKVWKLV</sequence>
<feature type="compositionally biased region" description="Low complexity" evidence="1">
    <location>
        <begin position="662"/>
        <end position="678"/>
    </location>
</feature>
<feature type="compositionally biased region" description="Polar residues" evidence="1">
    <location>
        <begin position="176"/>
        <end position="186"/>
    </location>
</feature>